<dbReference type="GO" id="GO:0016020">
    <property type="term" value="C:membrane"/>
    <property type="evidence" value="ECO:0007669"/>
    <property type="project" value="UniProtKB-SubCell"/>
</dbReference>
<feature type="transmembrane region" description="Helical" evidence="1">
    <location>
        <begin position="193"/>
        <end position="211"/>
    </location>
</feature>
<dbReference type="EMBL" id="FNPG01000010">
    <property type="protein sequence ID" value="SDY21559.1"/>
    <property type="molecule type" value="Genomic_DNA"/>
</dbReference>
<dbReference type="Proteomes" id="UP000183918">
    <property type="component" value="Unassembled WGS sequence"/>
</dbReference>
<dbReference type="SUPFAM" id="SSF48317">
    <property type="entry name" value="Acid phosphatase/Vanadium-dependent haloperoxidase"/>
    <property type="match status" value="1"/>
</dbReference>
<dbReference type="OrthoDB" id="9790723at2"/>
<feature type="transmembrane region" description="Helical" evidence="1">
    <location>
        <begin position="145"/>
        <end position="163"/>
    </location>
</feature>
<feature type="transmembrane region" description="Helical" evidence="1">
    <location>
        <begin position="67"/>
        <end position="84"/>
    </location>
</feature>
<evidence type="ECO:0000313" key="4">
    <source>
        <dbReference type="Proteomes" id="UP000183918"/>
    </source>
</evidence>
<keyword evidence="1" id="KW-0812">Transmembrane</keyword>
<dbReference type="Pfam" id="PF14378">
    <property type="entry name" value="PAP2_3"/>
    <property type="match status" value="1"/>
</dbReference>
<evidence type="ECO:0000259" key="2">
    <source>
        <dbReference type="Pfam" id="PF14378"/>
    </source>
</evidence>
<evidence type="ECO:0000313" key="3">
    <source>
        <dbReference type="EMBL" id="SDY21559.1"/>
    </source>
</evidence>
<reference evidence="3 4" key="1">
    <citation type="submission" date="2016-10" db="EMBL/GenBank/DDBJ databases">
        <authorList>
            <person name="de Groot N.N."/>
        </authorList>
    </citation>
    <scope>NUCLEOTIDE SEQUENCE [LARGE SCALE GENOMIC DNA]</scope>
    <source>
        <strain evidence="3 4">DSM 14045</strain>
    </source>
</reference>
<feature type="domain" description="Inositolphosphotransferase Aur1/Ipt1" evidence="2">
    <location>
        <begin position="69"/>
        <end position="207"/>
    </location>
</feature>
<dbReference type="STRING" id="1122142.SAMN02910414_01047"/>
<keyword evidence="1" id="KW-0472">Membrane</keyword>
<dbReference type="Gene3D" id="1.20.144.10">
    <property type="entry name" value="Phosphatidic acid phosphatase type 2/haloperoxidase"/>
    <property type="match status" value="1"/>
</dbReference>
<gene>
    <name evidence="3" type="ORF">SAMN02910414_01047</name>
</gene>
<sequence length="241" mass="27916">MTKETRFGRWYRNSIGKIIPEYAVSTLILCWVLNSTIYTGTQILCADSKHYDLTTNLDRSIPFVKEWVWVYVICFGFWVINYVLVAREGKEHWNRFVIAEMLSKIICGLCFILIPTTNVRPEVTGSDLSSMVMRFVYSMDRPTNLFPSIHCLVSWMCFIGIYNSRKIPKWYKVFSCLFAIAVCASTQFTKQHYIVDVFAGITIGQMCYVLVGKTRIYSMIVGIFEKINELVLGEIDSYDNQ</sequence>
<name>A0A1H3I328_9FIRM</name>
<keyword evidence="1" id="KW-1133">Transmembrane helix</keyword>
<protein>
    <submittedName>
        <fullName evidence="3">PAP2 superfamily protein</fullName>
    </submittedName>
</protein>
<dbReference type="InterPro" id="IPR036938">
    <property type="entry name" value="PAP2/HPO_sf"/>
</dbReference>
<proteinExistence type="predicted"/>
<dbReference type="AlphaFoldDB" id="A0A1H3I328"/>
<feature type="transmembrane region" description="Helical" evidence="1">
    <location>
        <begin position="96"/>
        <end position="114"/>
    </location>
</feature>
<evidence type="ECO:0000256" key="1">
    <source>
        <dbReference type="SAM" id="Phobius"/>
    </source>
</evidence>
<organism evidence="3 4">
    <name type="scientific">Lachnobacterium bovis DSM 14045</name>
    <dbReference type="NCBI Taxonomy" id="1122142"/>
    <lineage>
        <taxon>Bacteria</taxon>
        <taxon>Bacillati</taxon>
        <taxon>Bacillota</taxon>
        <taxon>Clostridia</taxon>
        <taxon>Lachnospirales</taxon>
        <taxon>Lachnospiraceae</taxon>
        <taxon>Lachnobacterium</taxon>
    </lineage>
</organism>
<keyword evidence="4" id="KW-1185">Reference proteome</keyword>
<feature type="transmembrane region" description="Helical" evidence="1">
    <location>
        <begin position="170"/>
        <end position="187"/>
    </location>
</feature>
<accession>A0A1H3I328</accession>
<feature type="transmembrane region" description="Helical" evidence="1">
    <location>
        <begin position="21"/>
        <end position="41"/>
    </location>
</feature>
<dbReference type="InterPro" id="IPR026841">
    <property type="entry name" value="Aur1/Ipt1"/>
</dbReference>
<dbReference type="RefSeq" id="WP_074716776.1">
    <property type="nucleotide sequence ID" value="NZ_FNPG01000010.1"/>
</dbReference>